<accession>K8WL36</accession>
<keyword evidence="2" id="KW-1185">Reference proteome</keyword>
<dbReference type="Proteomes" id="UP000010290">
    <property type="component" value="Chromosome"/>
</dbReference>
<dbReference type="EMBL" id="AKKN01000002">
    <property type="protein sequence ID" value="EKT61323.1"/>
    <property type="molecule type" value="Genomic_DNA"/>
</dbReference>
<dbReference type="PATRIC" id="fig|1141660.3.peg.280"/>
<organism evidence="1 2">
    <name type="scientific">Providencia sneebia DSM 19967</name>
    <dbReference type="NCBI Taxonomy" id="1141660"/>
    <lineage>
        <taxon>Bacteria</taxon>
        <taxon>Pseudomonadati</taxon>
        <taxon>Pseudomonadota</taxon>
        <taxon>Gammaproteobacteria</taxon>
        <taxon>Enterobacterales</taxon>
        <taxon>Morganellaceae</taxon>
        <taxon>Providencia</taxon>
    </lineage>
</organism>
<evidence type="ECO:0000313" key="1">
    <source>
        <dbReference type="EMBL" id="EKT61323.1"/>
    </source>
</evidence>
<dbReference type="OrthoDB" id="6631751at2"/>
<sequence length="59" mass="6851">MAMYKSTQTHPKFIWRFFSCQQFKYFTVTAHTEQEARSLLPDSPCLFSARIPAKAVAHV</sequence>
<name>K8WL36_9GAMM</name>
<proteinExistence type="predicted"/>
<protein>
    <submittedName>
        <fullName evidence="1">Putative transcriptional regulator</fullName>
    </submittedName>
</protein>
<evidence type="ECO:0000313" key="2">
    <source>
        <dbReference type="Proteomes" id="UP000010290"/>
    </source>
</evidence>
<reference evidence="1 2" key="1">
    <citation type="journal article" date="2012" name="BMC Genomics">
        <title>Comparative genomics of bacteria in the genus Providencia isolated from wild Drosophila melanogaster.</title>
        <authorList>
            <person name="Galac M.R."/>
            <person name="Lazzaro B.P."/>
        </authorList>
    </citation>
    <scope>NUCLEOTIDE SEQUENCE [LARGE SCALE GENOMIC DNA]</scope>
    <source>
        <strain evidence="1 2">DSM 19967</strain>
    </source>
</reference>
<gene>
    <name evidence="1" type="ORF">OO7_01421</name>
</gene>
<dbReference type="NCBIfam" id="NF033153">
    <property type="entry name" value="phage_ICD_like"/>
    <property type="match status" value="1"/>
</dbReference>
<comment type="caution">
    <text evidence="1">The sequence shown here is derived from an EMBL/GenBank/DDBJ whole genome shotgun (WGS) entry which is preliminary data.</text>
</comment>
<dbReference type="AlphaFoldDB" id="K8WL36"/>
<dbReference type="HOGENOM" id="CLU_163927_2_0_6"/>